<dbReference type="GO" id="GO:0016757">
    <property type="term" value="F:glycosyltransferase activity"/>
    <property type="evidence" value="ECO:0007669"/>
    <property type="project" value="UniProtKB-KW"/>
</dbReference>
<dbReference type="Proteomes" id="UP000254512">
    <property type="component" value="Unassembled WGS sequence"/>
</dbReference>
<dbReference type="PANTHER" id="PTHR11098:SF1">
    <property type="entry name" value="NICOTINATE PHOSPHORIBOSYLTRANSFERASE"/>
    <property type="match status" value="1"/>
</dbReference>
<organism evidence="11 12">
    <name type="scientific">Grimontia hollisae</name>
    <name type="common">Vibrio hollisae</name>
    <dbReference type="NCBI Taxonomy" id="673"/>
    <lineage>
        <taxon>Bacteria</taxon>
        <taxon>Pseudomonadati</taxon>
        <taxon>Pseudomonadota</taxon>
        <taxon>Gammaproteobacteria</taxon>
        <taxon>Vibrionales</taxon>
        <taxon>Vibrionaceae</taxon>
        <taxon>Grimontia</taxon>
    </lineage>
</organism>
<accession>A0A377HMH1</accession>
<evidence type="ECO:0000256" key="7">
    <source>
        <dbReference type="HAMAP-Rule" id="MF_00570"/>
    </source>
</evidence>
<feature type="domain" description="Nicotinate phosphoribosyltransferase N-terminal" evidence="10">
    <location>
        <begin position="25"/>
        <end position="141"/>
    </location>
</feature>
<dbReference type="GO" id="GO:0005829">
    <property type="term" value="C:cytosol"/>
    <property type="evidence" value="ECO:0007669"/>
    <property type="project" value="TreeGrafter"/>
</dbReference>
<evidence type="ECO:0000256" key="2">
    <source>
        <dbReference type="ARBA" id="ARBA00010897"/>
    </source>
</evidence>
<comment type="pathway">
    <text evidence="1 7 8">Cofactor biosynthesis; NAD(+) biosynthesis; nicotinate D-ribonucleotide from nicotinate: step 1/1.</text>
</comment>
<dbReference type="Pfam" id="PF17767">
    <property type="entry name" value="NAPRTase_N"/>
    <property type="match status" value="1"/>
</dbReference>
<evidence type="ECO:0000256" key="5">
    <source>
        <dbReference type="ARBA" id="ARBA00022598"/>
    </source>
</evidence>
<dbReference type="InterPro" id="IPR036068">
    <property type="entry name" value="Nicotinate_pribotase-like_C"/>
</dbReference>
<dbReference type="EC" id="6.3.4.21" evidence="3 7"/>
<dbReference type="InterPro" id="IPR006406">
    <property type="entry name" value="Nic_PRibTrfase"/>
</dbReference>
<evidence type="ECO:0000313" key="11">
    <source>
        <dbReference type="EMBL" id="STO57428.1"/>
    </source>
</evidence>
<sequence>MNVQTKPDSKGYLSGMLTPIISSLLDTDAYKLNMQQAIFHHYPDVKVSAEFHCRSDESLVALKERLAFEIQALAKLRFTKEELAYLRSLGHYQDDYLAFLRTFSLNADHVSVSILDNQLAIHIDGRWIDIILWEVPLLSIICELRCHAKYPNSTPEQAVELLKKKLLTLDSVNEDFQFVDFGTRRRFSKDVHYAIVEHLANHCSHFSGTSNLFLARKHNIPAVGTQAHEWFQAHQQLAGDLADSQQLALNRWLQEYPDRLGIALTDCINMDAFLKDFNLNLSQKFTGLRHDSGDPIEWGEKAIRHYESLAIDPLEKTLIFSDGLTLEKALAIYSHFTGRINTSFGIGTQLTCHLPGVETLNIVIKLVTCNGKPVAKISDEPGKSICRDASYLDALKKAFNI</sequence>
<gene>
    <name evidence="7 11" type="primary">pncB</name>
    <name evidence="11" type="ORF">NCTC11645_01820</name>
</gene>
<feature type="modified residue" description="Phosphohistidine; by autocatalysis" evidence="7">
    <location>
        <position position="228"/>
    </location>
</feature>
<dbReference type="PIRSF" id="PIRSF000484">
    <property type="entry name" value="NAPRT"/>
    <property type="match status" value="1"/>
</dbReference>
<dbReference type="NCBIfam" id="TIGR01514">
    <property type="entry name" value="NAPRTase"/>
    <property type="match status" value="1"/>
</dbReference>
<comment type="PTM">
    <text evidence="7 8">Transiently phosphorylated on a His residue during the reaction cycle. Phosphorylation strongly increases the affinity for substrates and increases the rate of nicotinate D-ribonucleotide production. Dephosphorylation regenerates the low-affinity form of the enzyme, leading to product release.</text>
</comment>
<dbReference type="SUPFAM" id="SSF51690">
    <property type="entry name" value="Nicotinate/Quinolinate PRTase C-terminal domain-like"/>
    <property type="match status" value="1"/>
</dbReference>
<evidence type="ECO:0000256" key="1">
    <source>
        <dbReference type="ARBA" id="ARBA00004952"/>
    </source>
</evidence>
<dbReference type="SUPFAM" id="SSF54675">
    <property type="entry name" value="Nicotinate/Quinolinate PRTase N-terminal domain-like"/>
    <property type="match status" value="1"/>
</dbReference>
<keyword evidence="6 7" id="KW-0662">Pyridine nucleotide biosynthesis</keyword>
<keyword evidence="11" id="KW-0808">Transferase</keyword>
<dbReference type="HAMAP" id="MF_00570">
    <property type="entry name" value="NAPRTase"/>
    <property type="match status" value="1"/>
</dbReference>
<evidence type="ECO:0000256" key="3">
    <source>
        <dbReference type="ARBA" id="ARBA00013236"/>
    </source>
</evidence>
<dbReference type="GO" id="GO:0004516">
    <property type="term" value="F:nicotinate phosphoribosyltransferase activity"/>
    <property type="evidence" value="ECO:0007669"/>
    <property type="project" value="UniProtKB-UniRule"/>
</dbReference>
<dbReference type="Gene3D" id="3.20.140.10">
    <property type="entry name" value="nicotinate phosphoribosyltransferase"/>
    <property type="match status" value="1"/>
</dbReference>
<evidence type="ECO:0000256" key="8">
    <source>
        <dbReference type="RuleBase" id="RU003838"/>
    </source>
</evidence>
<dbReference type="GO" id="GO:0034355">
    <property type="term" value="P:NAD+ biosynthetic process via the salvage pathway"/>
    <property type="evidence" value="ECO:0007669"/>
    <property type="project" value="TreeGrafter"/>
</dbReference>
<name>A0A377HMH1_GRIHO</name>
<reference evidence="11 12" key="1">
    <citation type="submission" date="2018-06" db="EMBL/GenBank/DDBJ databases">
        <authorList>
            <consortium name="Pathogen Informatics"/>
            <person name="Doyle S."/>
        </authorList>
    </citation>
    <scope>NUCLEOTIDE SEQUENCE [LARGE SCALE GENOMIC DNA]</scope>
    <source>
        <strain evidence="11 12">NCTC11645</strain>
    </source>
</reference>
<evidence type="ECO:0000259" key="9">
    <source>
        <dbReference type="Pfam" id="PF04095"/>
    </source>
</evidence>
<dbReference type="NCBIfam" id="NF003704">
    <property type="entry name" value="PRK05321.1"/>
    <property type="match status" value="1"/>
</dbReference>
<protein>
    <recommendedName>
        <fullName evidence="3 7">Nicotinate phosphoribosyltransferase</fullName>
        <shortName evidence="7">NAPRTase</shortName>
        <ecNumber evidence="3 7">6.3.4.21</ecNumber>
    </recommendedName>
</protein>
<comment type="catalytic activity">
    <reaction evidence="7 8">
        <text>5-phospho-alpha-D-ribose 1-diphosphate + nicotinate + ATP + H2O = nicotinate beta-D-ribonucleotide + ADP + phosphate + diphosphate</text>
        <dbReference type="Rhea" id="RHEA:36163"/>
        <dbReference type="ChEBI" id="CHEBI:15377"/>
        <dbReference type="ChEBI" id="CHEBI:30616"/>
        <dbReference type="ChEBI" id="CHEBI:32544"/>
        <dbReference type="ChEBI" id="CHEBI:33019"/>
        <dbReference type="ChEBI" id="CHEBI:43474"/>
        <dbReference type="ChEBI" id="CHEBI:57502"/>
        <dbReference type="ChEBI" id="CHEBI:58017"/>
        <dbReference type="ChEBI" id="CHEBI:456216"/>
        <dbReference type="EC" id="6.3.4.21"/>
    </reaction>
</comment>
<dbReference type="STRING" id="673.AL542_17025"/>
<evidence type="ECO:0000259" key="10">
    <source>
        <dbReference type="Pfam" id="PF17767"/>
    </source>
</evidence>
<keyword evidence="4 7" id="KW-0597">Phosphoprotein</keyword>
<dbReference type="AlphaFoldDB" id="A0A377HMH1"/>
<dbReference type="PANTHER" id="PTHR11098">
    <property type="entry name" value="NICOTINATE PHOSPHORIBOSYLTRANSFERASE"/>
    <property type="match status" value="1"/>
</dbReference>
<dbReference type="InterPro" id="IPR040727">
    <property type="entry name" value="NAPRTase_N"/>
</dbReference>
<evidence type="ECO:0000313" key="12">
    <source>
        <dbReference type="Proteomes" id="UP000254512"/>
    </source>
</evidence>
<keyword evidence="11" id="KW-0328">Glycosyltransferase</keyword>
<dbReference type="InterPro" id="IPR007229">
    <property type="entry name" value="Nic_PRibTrfase-Fam"/>
</dbReference>
<evidence type="ECO:0000256" key="6">
    <source>
        <dbReference type="ARBA" id="ARBA00022642"/>
    </source>
</evidence>
<dbReference type="UniPathway" id="UPA00253">
    <property type="reaction ID" value="UER00457"/>
</dbReference>
<keyword evidence="5 7" id="KW-0436">Ligase</keyword>
<evidence type="ECO:0000256" key="4">
    <source>
        <dbReference type="ARBA" id="ARBA00022553"/>
    </source>
</evidence>
<dbReference type="Pfam" id="PF04095">
    <property type="entry name" value="NAPRTase"/>
    <property type="match status" value="1"/>
</dbReference>
<dbReference type="InterPro" id="IPR041525">
    <property type="entry name" value="N/Namide_PRibTrfase"/>
</dbReference>
<dbReference type="EMBL" id="UGHD01000002">
    <property type="protein sequence ID" value="STO57428.1"/>
    <property type="molecule type" value="Genomic_DNA"/>
</dbReference>
<proteinExistence type="inferred from homology"/>
<comment type="function">
    <text evidence="7 8">Catalyzes the synthesis of beta-nicotinate D-ribonucleotide from nicotinate and 5-phospho-D-ribose 1-phosphate at the expense of ATP.</text>
</comment>
<comment type="similarity">
    <text evidence="2 7 8">Belongs to the NAPRTase family.</text>
</comment>
<feature type="domain" description="Nicotinate/nicotinamide phosphoribosyltransferase" evidence="9">
    <location>
        <begin position="176"/>
        <end position="400"/>
    </location>
</feature>